<gene>
    <name evidence="9" type="primary">TPRN</name>
</gene>
<feature type="compositionally biased region" description="Basic and acidic residues" evidence="5">
    <location>
        <begin position="554"/>
        <end position="570"/>
    </location>
</feature>
<proteinExistence type="predicted"/>
<feature type="compositionally biased region" description="Gly residues" evidence="5">
    <location>
        <begin position="429"/>
        <end position="438"/>
    </location>
</feature>
<feature type="compositionally biased region" description="Low complexity" evidence="5">
    <location>
        <begin position="472"/>
        <end position="492"/>
    </location>
</feature>
<dbReference type="KEGG" id="pmrn:116957406"/>
<name>A0AAJ7XJC4_PETMA</name>
<accession>A0AAJ7XJC4</accession>
<keyword evidence="3" id="KW-0597">Phosphoprotein</keyword>
<feature type="region of interest" description="Disordered" evidence="5">
    <location>
        <begin position="900"/>
        <end position="927"/>
    </location>
</feature>
<feature type="compositionally biased region" description="Polar residues" evidence="5">
    <location>
        <begin position="856"/>
        <end position="865"/>
    </location>
</feature>
<feature type="compositionally biased region" description="Basic residues" evidence="5">
    <location>
        <begin position="80"/>
        <end position="98"/>
    </location>
</feature>
<dbReference type="PANTHER" id="PTHR21685">
    <property type="entry name" value="TON-B BOX DOMAIN"/>
    <property type="match status" value="1"/>
</dbReference>
<dbReference type="RefSeq" id="XP_032835418.1">
    <property type="nucleotide sequence ID" value="XM_032979527.1"/>
</dbReference>
<dbReference type="InterPro" id="IPR025903">
    <property type="entry name" value="Phostensin/Taperin_N_dom"/>
</dbReference>
<feature type="compositionally biased region" description="Low complexity" evidence="5">
    <location>
        <begin position="46"/>
        <end position="75"/>
    </location>
</feature>
<dbReference type="GO" id="GO:0019902">
    <property type="term" value="F:phosphatase binding"/>
    <property type="evidence" value="ECO:0007669"/>
    <property type="project" value="InterPro"/>
</dbReference>
<dbReference type="GO" id="GO:0005737">
    <property type="term" value="C:cytoplasm"/>
    <property type="evidence" value="ECO:0007669"/>
    <property type="project" value="UniProtKB-SubCell"/>
</dbReference>
<feature type="compositionally biased region" description="Basic and acidic residues" evidence="5">
    <location>
        <begin position="229"/>
        <end position="241"/>
    </location>
</feature>
<dbReference type="Pfam" id="PF13916">
    <property type="entry name" value="Phostensin_N"/>
    <property type="match status" value="1"/>
</dbReference>
<keyword evidence="2" id="KW-0963">Cytoplasm</keyword>
<dbReference type="AlphaFoldDB" id="A0AAJ7XJC4"/>
<keyword evidence="8" id="KW-1185">Reference proteome</keyword>
<protein>
    <submittedName>
        <fullName evidence="9">Taperin</fullName>
    </submittedName>
</protein>
<comment type="subcellular location">
    <subcellularLocation>
        <location evidence="1">Cytoplasm</location>
    </subcellularLocation>
</comment>
<evidence type="ECO:0000313" key="9">
    <source>
        <dbReference type="RefSeq" id="XP_032835418.1"/>
    </source>
</evidence>
<feature type="compositionally biased region" description="Pro residues" evidence="5">
    <location>
        <begin position="336"/>
        <end position="345"/>
    </location>
</feature>
<dbReference type="InterPro" id="IPR026671">
    <property type="entry name" value="PPP1R18/Tprn"/>
</dbReference>
<feature type="compositionally biased region" description="Gly residues" evidence="5">
    <location>
        <begin position="683"/>
        <end position="697"/>
    </location>
</feature>
<feature type="compositionally biased region" description="Gly residues" evidence="5">
    <location>
        <begin position="246"/>
        <end position="256"/>
    </location>
</feature>
<feature type="compositionally biased region" description="Pro residues" evidence="5">
    <location>
        <begin position="617"/>
        <end position="628"/>
    </location>
</feature>
<dbReference type="PRINTS" id="PR01217">
    <property type="entry name" value="PRICHEXTENSN"/>
</dbReference>
<feature type="compositionally biased region" description="Low complexity" evidence="5">
    <location>
        <begin position="644"/>
        <end position="657"/>
    </location>
</feature>
<keyword evidence="4" id="KW-0009">Actin-binding</keyword>
<dbReference type="PANTHER" id="PTHR21685:SF2">
    <property type="match status" value="1"/>
</dbReference>
<feature type="domain" description="Phostensin/Taperin N-terminal" evidence="7">
    <location>
        <begin position="102"/>
        <end position="145"/>
    </location>
</feature>
<dbReference type="GO" id="GO:0003779">
    <property type="term" value="F:actin binding"/>
    <property type="evidence" value="ECO:0007669"/>
    <property type="project" value="UniProtKB-KW"/>
</dbReference>
<reference evidence="9" key="1">
    <citation type="submission" date="2025-08" db="UniProtKB">
        <authorList>
            <consortium name="RefSeq"/>
        </authorList>
    </citation>
    <scope>IDENTIFICATION</scope>
    <source>
        <tissue evidence="9">Sperm</tissue>
    </source>
</reference>
<evidence type="ECO:0000259" key="7">
    <source>
        <dbReference type="Pfam" id="PF13916"/>
    </source>
</evidence>
<feature type="region of interest" description="Disordered" evidence="5">
    <location>
        <begin position="1"/>
        <end position="112"/>
    </location>
</feature>
<evidence type="ECO:0000256" key="5">
    <source>
        <dbReference type="SAM" id="MobiDB-lite"/>
    </source>
</evidence>
<feature type="compositionally biased region" description="Pro residues" evidence="5">
    <location>
        <begin position="576"/>
        <end position="602"/>
    </location>
</feature>
<feature type="compositionally biased region" description="Acidic residues" evidence="5">
    <location>
        <begin position="823"/>
        <end position="835"/>
    </location>
</feature>
<sequence>MSRRLRDDVDELTPPQVPLWKRELLDRRRRKGVPDILSHHLHQQKQKQQQQQQCQQQNQQQQQRQQQHQQQQQQQENHHVQRHHHHHHNRRHHNHNHGHHDGQHDSAAASDGEEVLVLQEKLRPVRENPFVTRERRQRRGAASPPLPSSPSSSSSQDPLLDLYSHIPGIRTIRADNIIIIESDPDYYLPRTKTSAGSAAATAAAAAAAAGPPAAATIVAREVVVIRAAERDGRDDGEEARPPADGADGGGGGGGFTLQGRVSSLLSRFDGPRGRSGEPGNTWGARRSASADDLLRAGGGGERGRGPRGKRHGSPDAAPRARKSAAVAASRPRSRPTLPPLPPPSPAAKGGPGGGRPEGSLANVAAGRDPGLASPRGGAAEEPGSPFTTRSKNSFTVHPEKNAGLHPPATSAGNASPRSPDRVKPSLPGGRPGPRGQRGGADSATGPKSPTARSYEPPRPPPAATQGSKSRTSASHGLHSASSPPSSPSVRGPEPGPPSPTARGPRVLSGPNFEIRPAVRPDPAAVASGDRQARALASLRADSGYSITVIPKPRRVAERAADVRGGREPMPDAKPASAPPAAAPAPESPPPPPPPLSPRPPVVSSPTFVRRPAAAAIPPLPYQAPPSPPSARGAAPSPVPPASPPSARSPGPCPASAAEDATQDAPLPESNIDEVIVRLQDGPGVLGKRGGGGGGSSGGATITKGLGNSYRITPAPRKPAVPDAGRAEVDAGTPAGALENTHTPLGLLVKKRFPPADEIEVIGGYQRLGKSCLLSSARNKKMKISFNESEAMFEYPSESSLLEGLDSDDDGGGGGGGGSSSDEGGGDDEEEEEEEGGGGGRGRPRKAATFALPRPELQSSMPSQHYASGLGSYTPKGNAAGLDVWKQQEQQQQQLRWLGDLASNSNQVVPGEESGPHGFSLPDDALMF</sequence>
<feature type="region of interest" description="Disordered" evidence="5">
    <location>
        <begin position="229"/>
        <end position="739"/>
    </location>
</feature>
<feature type="compositionally biased region" description="Polar residues" evidence="5">
    <location>
        <begin position="385"/>
        <end position="395"/>
    </location>
</feature>
<dbReference type="Proteomes" id="UP001318040">
    <property type="component" value="Chromosome 74"/>
</dbReference>
<feature type="compositionally biased region" description="Low complexity" evidence="5">
    <location>
        <begin position="603"/>
        <end position="616"/>
    </location>
</feature>
<feature type="compositionally biased region" description="Low complexity" evidence="5">
    <location>
        <begin position="515"/>
        <end position="526"/>
    </location>
</feature>
<organism evidence="8 9">
    <name type="scientific">Petromyzon marinus</name>
    <name type="common">Sea lamprey</name>
    <dbReference type="NCBI Taxonomy" id="7757"/>
    <lineage>
        <taxon>Eukaryota</taxon>
        <taxon>Metazoa</taxon>
        <taxon>Chordata</taxon>
        <taxon>Craniata</taxon>
        <taxon>Vertebrata</taxon>
        <taxon>Cyclostomata</taxon>
        <taxon>Hyperoartia</taxon>
        <taxon>Petromyzontiformes</taxon>
        <taxon>Petromyzontidae</taxon>
        <taxon>Petromyzon</taxon>
    </lineage>
</organism>
<evidence type="ECO:0000256" key="4">
    <source>
        <dbReference type="ARBA" id="ARBA00023203"/>
    </source>
</evidence>
<feature type="compositionally biased region" description="Low complexity" evidence="5">
    <location>
        <begin position="149"/>
        <end position="159"/>
    </location>
</feature>
<feature type="region of interest" description="Disordered" evidence="5">
    <location>
        <begin position="794"/>
        <end position="882"/>
    </location>
</feature>
<evidence type="ECO:0000256" key="2">
    <source>
        <dbReference type="ARBA" id="ARBA00022490"/>
    </source>
</evidence>
<evidence type="ECO:0000313" key="8">
    <source>
        <dbReference type="Proteomes" id="UP001318040"/>
    </source>
</evidence>
<feature type="region of interest" description="Disordered" evidence="5">
    <location>
        <begin position="126"/>
        <end position="159"/>
    </location>
</feature>
<dbReference type="Pfam" id="PF13914">
    <property type="entry name" value="Phostensin"/>
    <property type="match status" value="1"/>
</dbReference>
<dbReference type="InterPro" id="IPR025907">
    <property type="entry name" value="Phostensin/Taperin_PP1-bd_dom"/>
</dbReference>
<evidence type="ECO:0000256" key="3">
    <source>
        <dbReference type="ARBA" id="ARBA00022553"/>
    </source>
</evidence>
<feature type="domain" description="Phostensin/Taperin PP1-binding" evidence="6">
    <location>
        <begin position="699"/>
        <end position="801"/>
    </location>
</feature>
<evidence type="ECO:0000259" key="6">
    <source>
        <dbReference type="Pfam" id="PF13914"/>
    </source>
</evidence>
<evidence type="ECO:0000256" key="1">
    <source>
        <dbReference type="ARBA" id="ARBA00004496"/>
    </source>
</evidence>